<evidence type="ECO:0000256" key="4">
    <source>
        <dbReference type="HAMAP-Rule" id="MF_00930"/>
    </source>
</evidence>
<keyword evidence="7" id="KW-0648">Protein biosynthesis</keyword>
<dbReference type="PROSITE" id="PS00830">
    <property type="entry name" value="GREAB_2"/>
    <property type="match status" value="1"/>
</dbReference>
<sequence length="185" mass="21323">MSKAFTKEVELDEDELPAELKVPVGSKNYMTPQGWQQMKTELYDLVHKERPHVTQVVNWAASNGDRSENADYHYGKRRLREIDRRIRFISKRLENAEVIDPETREATDQVFFSATVTYLREDGREETVSIVGVDETNLQLNHISWTSPVARALIKGREGDVVYLRTPAGAEELEIIRVVYTKIES</sequence>
<dbReference type="Gene3D" id="3.10.50.30">
    <property type="entry name" value="Transcription elongation factor, GreA/GreB, C-terminal domain"/>
    <property type="match status" value="1"/>
</dbReference>
<dbReference type="NCBIfam" id="TIGR01461">
    <property type="entry name" value="greB"/>
    <property type="match status" value="1"/>
</dbReference>
<evidence type="ECO:0000259" key="6">
    <source>
        <dbReference type="Pfam" id="PF03449"/>
    </source>
</evidence>
<dbReference type="GO" id="GO:0003746">
    <property type="term" value="F:translation elongation factor activity"/>
    <property type="evidence" value="ECO:0007669"/>
    <property type="project" value="UniProtKB-KW"/>
</dbReference>
<dbReference type="InterPro" id="IPR028624">
    <property type="entry name" value="Tscrpt_elong_fac_GreA/B"/>
</dbReference>
<dbReference type="PANTHER" id="PTHR30437:SF6">
    <property type="entry name" value="TRANSCRIPTION ELONGATION FACTOR GREB"/>
    <property type="match status" value="1"/>
</dbReference>
<gene>
    <name evidence="4 7" type="primary">greB</name>
    <name evidence="7" type="ORF">HQ393_02120</name>
</gene>
<dbReference type="PROSITE" id="PS00829">
    <property type="entry name" value="GREAB_1"/>
    <property type="match status" value="1"/>
</dbReference>
<keyword evidence="2 4" id="KW-0238">DNA-binding</keyword>
<dbReference type="Proteomes" id="UP000509597">
    <property type="component" value="Chromosome"/>
</dbReference>
<name>A0A7H9BG08_9NEIS</name>
<evidence type="ECO:0000313" key="8">
    <source>
        <dbReference type="Proteomes" id="UP000509597"/>
    </source>
</evidence>
<dbReference type="InterPro" id="IPR001437">
    <property type="entry name" value="Tscrpt_elong_fac_GreA/B_C"/>
</dbReference>
<dbReference type="EMBL" id="CP058627">
    <property type="protein sequence ID" value="QLG87138.1"/>
    <property type="molecule type" value="Genomic_DNA"/>
</dbReference>
<evidence type="ECO:0000256" key="2">
    <source>
        <dbReference type="ARBA" id="ARBA00023125"/>
    </source>
</evidence>
<dbReference type="RefSeq" id="WP_179357224.1">
    <property type="nucleotide sequence ID" value="NZ_CP058627.1"/>
</dbReference>
<evidence type="ECO:0000256" key="1">
    <source>
        <dbReference type="ARBA" id="ARBA00023015"/>
    </source>
</evidence>
<dbReference type="FunFam" id="3.10.50.30:FF:000001">
    <property type="entry name" value="Transcription elongation factor GreA"/>
    <property type="match status" value="1"/>
</dbReference>
<dbReference type="Gene3D" id="1.10.287.180">
    <property type="entry name" value="Transcription elongation factor, GreA/GreB, N-terminal domain"/>
    <property type="match status" value="1"/>
</dbReference>
<dbReference type="KEGG" id="chiz:HQ393_02120"/>
<proteinExistence type="inferred from homology"/>
<keyword evidence="8" id="KW-1185">Reference proteome</keyword>
<dbReference type="InterPro" id="IPR036805">
    <property type="entry name" value="Tscrpt_elong_fac_GreA/B_N_sf"/>
</dbReference>
<dbReference type="SUPFAM" id="SSF46557">
    <property type="entry name" value="GreA transcript cleavage protein, N-terminal domain"/>
    <property type="match status" value="1"/>
</dbReference>
<dbReference type="NCBIfam" id="NF002506">
    <property type="entry name" value="PRK01885.1"/>
    <property type="match status" value="1"/>
</dbReference>
<dbReference type="GO" id="GO:0032784">
    <property type="term" value="P:regulation of DNA-templated transcription elongation"/>
    <property type="evidence" value="ECO:0007669"/>
    <property type="project" value="UniProtKB-UniRule"/>
</dbReference>
<evidence type="ECO:0000256" key="3">
    <source>
        <dbReference type="ARBA" id="ARBA00023163"/>
    </source>
</evidence>
<dbReference type="GO" id="GO:0003677">
    <property type="term" value="F:DNA binding"/>
    <property type="evidence" value="ECO:0007669"/>
    <property type="project" value="UniProtKB-UniRule"/>
</dbReference>
<dbReference type="GO" id="GO:0006354">
    <property type="term" value="P:DNA-templated transcription elongation"/>
    <property type="evidence" value="ECO:0007669"/>
    <property type="project" value="TreeGrafter"/>
</dbReference>
<comment type="function">
    <text evidence="4">Necessary for efficient RNA polymerase transcription elongation past template-encoded arresting sites. The arresting sites in DNA have the property of trapping a certain fraction of elongating RNA polymerases that pass through, resulting in locked ternary complexes. Cleavage of the nascent transcript by cleavage factors such as GreA or GreB allows the resumption of elongation from the new 3'terminus. GreB releases sequences of up to 9 nucleotides in length.</text>
</comment>
<dbReference type="GO" id="GO:0070063">
    <property type="term" value="F:RNA polymerase binding"/>
    <property type="evidence" value="ECO:0007669"/>
    <property type="project" value="InterPro"/>
</dbReference>
<dbReference type="PANTHER" id="PTHR30437">
    <property type="entry name" value="TRANSCRIPTION ELONGATION FACTOR GREA"/>
    <property type="match status" value="1"/>
</dbReference>
<protein>
    <recommendedName>
        <fullName evidence="4">Transcription elongation factor GreB</fullName>
    </recommendedName>
    <alternativeName>
        <fullName evidence="4">Transcript cleavage factor GreB</fullName>
    </alternativeName>
</protein>
<accession>A0A7H9BG08</accession>
<dbReference type="SUPFAM" id="SSF54534">
    <property type="entry name" value="FKBP-like"/>
    <property type="match status" value="1"/>
</dbReference>
<evidence type="ECO:0000313" key="7">
    <source>
        <dbReference type="EMBL" id="QLG87138.1"/>
    </source>
</evidence>
<dbReference type="FunFam" id="1.10.287.180:FF:000001">
    <property type="entry name" value="Transcription elongation factor GreA"/>
    <property type="match status" value="1"/>
</dbReference>
<comment type="similarity">
    <text evidence="4">Belongs to the GreA/GreB family. GreB subfamily.</text>
</comment>
<dbReference type="InterPro" id="IPR006358">
    <property type="entry name" value="Tscrpt_elong_fac_GreB"/>
</dbReference>
<keyword evidence="1 4" id="KW-0805">Transcription regulation</keyword>
<dbReference type="Pfam" id="PF01272">
    <property type="entry name" value="GreA_GreB"/>
    <property type="match status" value="1"/>
</dbReference>
<reference evidence="7 8" key="1">
    <citation type="submission" date="2020-07" db="EMBL/GenBank/DDBJ databases">
        <title>Complete genome sequence of Chitinibacter sp. 2T18.</title>
        <authorList>
            <person name="Bae J.-W."/>
            <person name="Choi J.-W."/>
        </authorList>
    </citation>
    <scope>NUCLEOTIDE SEQUENCE [LARGE SCALE GENOMIC DNA]</scope>
    <source>
        <strain evidence="7 8">2T18</strain>
    </source>
</reference>
<dbReference type="HAMAP" id="MF_00930">
    <property type="entry name" value="GreB"/>
    <property type="match status" value="1"/>
</dbReference>
<organism evidence="7 8">
    <name type="scientific">Chitinibacter bivalviorum</name>
    <dbReference type="NCBI Taxonomy" id="2739434"/>
    <lineage>
        <taxon>Bacteria</taxon>
        <taxon>Pseudomonadati</taxon>
        <taxon>Pseudomonadota</taxon>
        <taxon>Betaproteobacteria</taxon>
        <taxon>Neisseriales</taxon>
        <taxon>Chitinibacteraceae</taxon>
        <taxon>Chitinibacter</taxon>
    </lineage>
</organism>
<dbReference type="InterPro" id="IPR018151">
    <property type="entry name" value="TF_GreA/GreB_CS"/>
</dbReference>
<keyword evidence="3 4" id="KW-0804">Transcription</keyword>
<dbReference type="Pfam" id="PF03449">
    <property type="entry name" value="GreA_GreB_N"/>
    <property type="match status" value="1"/>
</dbReference>
<dbReference type="InterPro" id="IPR036953">
    <property type="entry name" value="GreA/GreB_C_sf"/>
</dbReference>
<dbReference type="AlphaFoldDB" id="A0A7H9BG08"/>
<evidence type="ECO:0000259" key="5">
    <source>
        <dbReference type="Pfam" id="PF01272"/>
    </source>
</evidence>
<dbReference type="PIRSF" id="PIRSF006092">
    <property type="entry name" value="GreA_GreB"/>
    <property type="match status" value="1"/>
</dbReference>
<dbReference type="InterPro" id="IPR023459">
    <property type="entry name" value="Tscrpt_elong_fac_GreA/B_fam"/>
</dbReference>
<dbReference type="InterPro" id="IPR022691">
    <property type="entry name" value="Tscrpt_elong_fac_GreA/B_N"/>
</dbReference>
<keyword evidence="7" id="KW-0251">Elongation factor</keyword>
<dbReference type="HAMAP" id="MF_00105">
    <property type="entry name" value="GreA_GreB"/>
    <property type="match status" value="1"/>
</dbReference>
<feature type="domain" description="Transcription elongation factor GreA/GreB C-terminal" evidence="5">
    <location>
        <begin position="106"/>
        <end position="179"/>
    </location>
</feature>
<feature type="domain" description="Transcription elongation factor GreA/GreB N-terminal" evidence="6">
    <location>
        <begin position="28"/>
        <end position="98"/>
    </location>
</feature>